<feature type="transmembrane region" description="Helical" evidence="6">
    <location>
        <begin position="1123"/>
        <end position="1142"/>
    </location>
</feature>
<organism evidence="7 8">
    <name type="scientific">Geospiza parvula</name>
    <name type="common">Small tree-finch</name>
    <name type="synonym">Camarhynchus parvulus</name>
    <dbReference type="NCBI Taxonomy" id="87175"/>
    <lineage>
        <taxon>Eukaryota</taxon>
        <taxon>Metazoa</taxon>
        <taxon>Chordata</taxon>
        <taxon>Craniata</taxon>
        <taxon>Vertebrata</taxon>
        <taxon>Euteleostomi</taxon>
        <taxon>Archelosauria</taxon>
        <taxon>Archosauria</taxon>
        <taxon>Dinosauria</taxon>
        <taxon>Saurischia</taxon>
        <taxon>Theropoda</taxon>
        <taxon>Coelurosauria</taxon>
        <taxon>Aves</taxon>
        <taxon>Neognathae</taxon>
        <taxon>Neoaves</taxon>
        <taxon>Telluraves</taxon>
        <taxon>Australaves</taxon>
        <taxon>Passeriformes</taxon>
        <taxon>Thraupidae</taxon>
        <taxon>Camarhynchus</taxon>
    </lineage>
</organism>
<feature type="region of interest" description="Disordered" evidence="5">
    <location>
        <begin position="338"/>
        <end position="377"/>
    </location>
</feature>
<protein>
    <submittedName>
        <fullName evidence="7">Uncharacterized protein</fullName>
    </submittedName>
</protein>
<proteinExistence type="inferred from homology"/>
<feature type="compositionally biased region" description="Basic and acidic residues" evidence="5">
    <location>
        <begin position="733"/>
        <end position="754"/>
    </location>
</feature>
<feature type="compositionally biased region" description="Basic and acidic residues" evidence="5">
    <location>
        <begin position="174"/>
        <end position="187"/>
    </location>
</feature>
<dbReference type="InterPro" id="IPR043640">
    <property type="entry name" value="AF4/FMR2_CHD"/>
</dbReference>
<feature type="compositionally biased region" description="Low complexity" evidence="5">
    <location>
        <begin position="141"/>
        <end position="156"/>
    </location>
</feature>
<dbReference type="InterPro" id="IPR007797">
    <property type="entry name" value="AF4/FMR2"/>
</dbReference>
<comment type="similarity">
    <text evidence="2">Belongs to the AF4 family.</text>
</comment>
<dbReference type="PANTHER" id="PTHR10528">
    <property type="entry name" value="AF4/FMR2 FAMILY MEMBER"/>
    <property type="match status" value="1"/>
</dbReference>
<keyword evidence="8" id="KW-1185">Reference proteome</keyword>
<feature type="compositionally biased region" description="Pro residues" evidence="5">
    <location>
        <begin position="465"/>
        <end position="475"/>
    </location>
</feature>
<keyword evidence="6" id="KW-0472">Membrane</keyword>
<dbReference type="Pfam" id="PF18876">
    <property type="entry name" value="AFF4_CHD"/>
    <property type="match status" value="1"/>
</dbReference>
<feature type="region of interest" description="Disordered" evidence="5">
    <location>
        <begin position="806"/>
        <end position="896"/>
    </location>
</feature>
<feature type="compositionally biased region" description="Basic and acidic residues" evidence="5">
    <location>
        <begin position="847"/>
        <end position="868"/>
    </location>
</feature>
<dbReference type="InterPro" id="IPR043639">
    <property type="entry name" value="AF4_int"/>
</dbReference>
<feature type="compositionally biased region" description="Basic and acidic residues" evidence="5">
    <location>
        <begin position="503"/>
        <end position="513"/>
    </location>
</feature>
<evidence type="ECO:0000256" key="4">
    <source>
        <dbReference type="ARBA" id="ARBA00023242"/>
    </source>
</evidence>
<feature type="region of interest" description="Disordered" evidence="5">
    <location>
        <begin position="1038"/>
        <end position="1072"/>
    </location>
</feature>
<feature type="compositionally biased region" description="Low complexity" evidence="5">
    <location>
        <begin position="429"/>
        <end position="445"/>
    </location>
</feature>
<evidence type="ECO:0000313" key="7">
    <source>
        <dbReference type="Ensembl" id="ENSCPVP00000004033.2"/>
    </source>
</evidence>
<feature type="region of interest" description="Disordered" evidence="5">
    <location>
        <begin position="429"/>
        <end position="704"/>
    </location>
</feature>
<keyword evidence="3" id="KW-0597">Phosphoprotein</keyword>
<keyword evidence="6" id="KW-1133">Transmembrane helix</keyword>
<feature type="compositionally biased region" description="Basic and acidic residues" evidence="5">
    <location>
        <begin position="616"/>
        <end position="639"/>
    </location>
</feature>
<dbReference type="GO" id="GO:0032783">
    <property type="term" value="C:super elongation complex"/>
    <property type="evidence" value="ECO:0007669"/>
    <property type="project" value="TreeGrafter"/>
</dbReference>
<dbReference type="Ensembl" id="ENSCPVT00000004180.2">
    <property type="protein sequence ID" value="ENSCPVP00000004033.2"/>
    <property type="gene ID" value="ENSCPVG00000002909.2"/>
</dbReference>
<dbReference type="Pfam" id="PF05110">
    <property type="entry name" value="AF-4"/>
    <property type="match status" value="2"/>
</dbReference>
<keyword evidence="6" id="KW-0812">Transmembrane</keyword>
<dbReference type="Pfam" id="PF18875">
    <property type="entry name" value="AF4_int"/>
    <property type="match status" value="1"/>
</dbReference>
<reference evidence="7" key="3">
    <citation type="submission" date="2025-09" db="UniProtKB">
        <authorList>
            <consortium name="Ensembl"/>
        </authorList>
    </citation>
    <scope>IDENTIFICATION</scope>
</reference>
<dbReference type="AlphaFoldDB" id="A0A8C3MBX3"/>
<feature type="compositionally biased region" description="Low complexity" evidence="5">
    <location>
        <begin position="261"/>
        <end position="279"/>
    </location>
</feature>
<dbReference type="Proteomes" id="UP000694382">
    <property type="component" value="Chromosome 4"/>
</dbReference>
<feature type="compositionally biased region" description="Basic and acidic residues" evidence="5">
    <location>
        <begin position="680"/>
        <end position="689"/>
    </location>
</feature>
<feature type="region of interest" description="Disordered" evidence="5">
    <location>
        <begin position="215"/>
        <end position="294"/>
    </location>
</feature>
<name>A0A8C3MBX3_GEOPR</name>
<accession>A0A8C3MBX3</accession>
<evidence type="ECO:0000256" key="3">
    <source>
        <dbReference type="ARBA" id="ARBA00022553"/>
    </source>
</evidence>
<comment type="subcellular location">
    <subcellularLocation>
        <location evidence="1">Nucleus</location>
    </subcellularLocation>
</comment>
<feature type="compositionally biased region" description="Basic and acidic residues" evidence="5">
    <location>
        <begin position="157"/>
        <end position="166"/>
    </location>
</feature>
<dbReference type="Gene3D" id="6.10.250.2670">
    <property type="match status" value="1"/>
</dbReference>
<evidence type="ECO:0000313" key="8">
    <source>
        <dbReference type="Proteomes" id="UP000694382"/>
    </source>
</evidence>
<keyword evidence="4" id="KW-0539">Nucleus</keyword>
<sequence>MAAQSSLCNEDRNLLRIREKERRSQEVLEDKKQFSEKTPLFAEPYKTNKGDELSSRIQNMLGNYEEVKEFMSNKSCQNLIGIPKSVAPQFPPGQPEKAIRTLPSSFQHLTRRPSMGPMVVPPRPPSHSSHFQKAQPGTEPSLGLHSKSRSSASARSHGQEHGRGGRDAQAGFPHSDHGKPGSREGRAHGLQASPLALSPFLPCLLSSPVAPLSPLHSSQHINSRSQNSSKSHGSTYSQTKSLQDLVTGSQEKESRDSPAVTLTSTTQPSSQTFPPSLTSKASAMQQKPTAYVRPMDGQDQASFESLEIKPLLEEYHEGPNEDVSDLKAKVKAELSKLETLSEPREETDEDLSDLKEMTRSWPPPLTALNTPTKAEPSKFPFPTKVRYPLSSRIFDKLEESFLALASMLLSNFISWWPCSSFQSQPKSVASAHSSSSESGSTSDSDSSSDSETESPSSDSDASDPPRAPAPEPEPPTSNKWQLDNWLTKVNPAAVPAESPSDTARGDGPEEGKGQQRGSSSNSCQQHTELREPPHKSPAARAPQEAPVPTKGSCPKAPARAQEPSPRQTVGIKGPSKPLVHEGPRRGLKVESEPGPLELTDQSFRDKPKVKKPVKTKSNDRKDPKSGLQEPSERKKDKGSHQAKAKAFLEPRLMGDAQARDALSPLPQGQGTAPIRTSRHRPQDLHKEKFPLPLGEKLLSPVRDPPSREHLVVKIDLCHLEKVPQPPRKNGHQRKAETKDLPDVRKQDLKRKATETPEESLAKKKVRDRVGVCKKSLHCVYTIFMNLLPVSRASKASCEAQKKEVLPPLPSMSAAQPAPKSAKMTQKRPRNETDELPAMDNPAKNKSNHKDPSFAKRRKVEGNHTELSKGIKGSAGDVTKPFPVPSMPNGTSKPSRPLLKFEKQHSKEYYIEQAQRLKHKADAMTDKTGKAFQYLEAALLFIEYGIALESDVLEPKSAYSILSDTIVLIKFIMTLKPFADSSVSSHGKIFAVLRMRCQSILHMAMFGYKKDTAMRYSRLLNDHFKSNFRVIQAPSPGVARSTGLPSPLSPIPSPAGSVSSQPGSNDSNGVGHSSIGNSTGSTVTVSCHISSVTSSYVNITSYILHAYEIWEKADALARKNKGKVFFALCLFCLMCHGYVCICFSPDTQCSKHHT</sequence>
<accession>A0A8U8BYN4</accession>
<reference evidence="7" key="1">
    <citation type="submission" date="2020-02" db="EMBL/GenBank/DDBJ databases">
        <authorList>
            <person name="Enbody D E."/>
            <person name="Pettersson E M."/>
        </authorList>
    </citation>
    <scope>NUCLEOTIDE SEQUENCE [LARGE SCALE GENOMIC DNA]</scope>
</reference>
<feature type="compositionally biased region" description="Low complexity" evidence="5">
    <location>
        <begin position="453"/>
        <end position="464"/>
    </location>
</feature>
<dbReference type="GO" id="GO:0010468">
    <property type="term" value="P:regulation of gene expression"/>
    <property type="evidence" value="ECO:0007669"/>
    <property type="project" value="InterPro"/>
</dbReference>
<dbReference type="PANTHER" id="PTHR10528:SF6">
    <property type="entry name" value="AF4_FMR2 FAMILY MEMBER 1"/>
    <property type="match status" value="1"/>
</dbReference>
<feature type="region of interest" description="Disordered" evidence="5">
    <location>
        <begin position="86"/>
        <end position="188"/>
    </location>
</feature>
<evidence type="ECO:0000256" key="5">
    <source>
        <dbReference type="SAM" id="MobiDB-lite"/>
    </source>
</evidence>
<reference evidence="7" key="2">
    <citation type="submission" date="2025-08" db="UniProtKB">
        <authorList>
            <consortium name="Ensembl"/>
        </authorList>
    </citation>
    <scope>IDENTIFICATION</scope>
</reference>
<evidence type="ECO:0000256" key="6">
    <source>
        <dbReference type="SAM" id="Phobius"/>
    </source>
</evidence>
<feature type="compositionally biased region" description="Basic and acidic residues" evidence="5">
    <location>
        <begin position="578"/>
        <end position="591"/>
    </location>
</feature>
<feature type="region of interest" description="Disordered" evidence="5">
    <location>
        <begin position="719"/>
        <end position="761"/>
    </location>
</feature>
<feature type="compositionally biased region" description="Polar residues" evidence="5">
    <location>
        <begin position="1057"/>
        <end position="1072"/>
    </location>
</feature>
<evidence type="ECO:0000256" key="2">
    <source>
        <dbReference type="ARBA" id="ARBA00007354"/>
    </source>
</evidence>
<feature type="compositionally biased region" description="Polar residues" evidence="5">
    <location>
        <begin position="515"/>
        <end position="526"/>
    </location>
</feature>
<evidence type="ECO:0000256" key="1">
    <source>
        <dbReference type="ARBA" id="ARBA00004123"/>
    </source>
</evidence>
<feature type="compositionally biased region" description="Polar residues" evidence="5">
    <location>
        <begin position="219"/>
        <end position="249"/>
    </location>
</feature>